<feature type="transmembrane region" description="Helical" evidence="1">
    <location>
        <begin position="31"/>
        <end position="51"/>
    </location>
</feature>
<evidence type="ECO:0000313" key="3">
    <source>
        <dbReference type="Proteomes" id="UP001328107"/>
    </source>
</evidence>
<keyword evidence="1" id="KW-0472">Membrane</keyword>
<gene>
    <name evidence="2" type="ORF">PMAYCL1PPCAC_17886</name>
</gene>
<keyword evidence="3" id="KW-1185">Reference proteome</keyword>
<accession>A0AAN5CNF5</accession>
<dbReference type="AlphaFoldDB" id="A0AAN5CNF5"/>
<proteinExistence type="predicted"/>
<dbReference type="Proteomes" id="UP001328107">
    <property type="component" value="Unassembled WGS sequence"/>
</dbReference>
<keyword evidence="1" id="KW-0812">Transmembrane</keyword>
<sequence length="156" mass="17584">MSSGRRARYRVRQASQQVSIINEKIKKKPNCILYLVAGLTLNLIGAGLLYYKAQMDKDVIRNEIDKKLAQYGVGKNGTDPMSMEEIEEGEPSSIILVVVTMAGRMTIVVGTIKIFKGLEIFISDRRKKKLRETAEKLQSGETDTEWTELFSECCAF</sequence>
<keyword evidence="1" id="KW-1133">Transmembrane helix</keyword>
<evidence type="ECO:0000313" key="2">
    <source>
        <dbReference type="EMBL" id="GMR47691.1"/>
    </source>
</evidence>
<protein>
    <submittedName>
        <fullName evidence="2">Uncharacterized protein</fullName>
    </submittedName>
</protein>
<comment type="caution">
    <text evidence="2">The sequence shown here is derived from an EMBL/GenBank/DDBJ whole genome shotgun (WGS) entry which is preliminary data.</text>
</comment>
<reference evidence="3" key="1">
    <citation type="submission" date="2022-10" db="EMBL/GenBank/DDBJ databases">
        <title>Genome assembly of Pristionchus species.</title>
        <authorList>
            <person name="Yoshida K."/>
            <person name="Sommer R.J."/>
        </authorList>
    </citation>
    <scope>NUCLEOTIDE SEQUENCE [LARGE SCALE GENOMIC DNA]</scope>
    <source>
        <strain evidence="3">RS5460</strain>
    </source>
</reference>
<evidence type="ECO:0000256" key="1">
    <source>
        <dbReference type="SAM" id="Phobius"/>
    </source>
</evidence>
<organism evidence="2 3">
    <name type="scientific">Pristionchus mayeri</name>
    <dbReference type="NCBI Taxonomy" id="1317129"/>
    <lineage>
        <taxon>Eukaryota</taxon>
        <taxon>Metazoa</taxon>
        <taxon>Ecdysozoa</taxon>
        <taxon>Nematoda</taxon>
        <taxon>Chromadorea</taxon>
        <taxon>Rhabditida</taxon>
        <taxon>Rhabditina</taxon>
        <taxon>Diplogasteromorpha</taxon>
        <taxon>Diplogasteroidea</taxon>
        <taxon>Neodiplogasteridae</taxon>
        <taxon>Pristionchus</taxon>
    </lineage>
</organism>
<name>A0AAN5CNF5_9BILA</name>
<dbReference type="EMBL" id="BTRK01000004">
    <property type="protein sequence ID" value="GMR47691.1"/>
    <property type="molecule type" value="Genomic_DNA"/>
</dbReference>